<dbReference type="GO" id="GO:0140849">
    <property type="term" value="F:ATP-dependent H2AZ histone chaperone activity"/>
    <property type="evidence" value="ECO:0007669"/>
    <property type="project" value="InterPro"/>
</dbReference>
<accession>A0A8K0T8M0</accession>
<dbReference type="PANTHER" id="PTHR28108">
    <property type="entry name" value="SWR1-COMPLEX PROTEIN 3"/>
    <property type="match status" value="1"/>
</dbReference>
<feature type="compositionally biased region" description="Low complexity" evidence="1">
    <location>
        <begin position="249"/>
        <end position="269"/>
    </location>
</feature>
<dbReference type="PANTHER" id="PTHR28108:SF1">
    <property type="entry name" value="SWR1-COMPLEX PROTEIN 3"/>
    <property type="match status" value="1"/>
</dbReference>
<dbReference type="InterPro" id="IPR057558">
    <property type="entry name" value="Swc3_dom"/>
</dbReference>
<evidence type="ECO:0000256" key="1">
    <source>
        <dbReference type="SAM" id="MobiDB-lite"/>
    </source>
</evidence>
<feature type="domain" description="SWR1-complex protein 3" evidence="2">
    <location>
        <begin position="60"/>
        <end position="154"/>
    </location>
</feature>
<organism evidence="3 4">
    <name type="scientific">Plectosphaerella cucumerina</name>
    <dbReference type="NCBI Taxonomy" id="40658"/>
    <lineage>
        <taxon>Eukaryota</taxon>
        <taxon>Fungi</taxon>
        <taxon>Dikarya</taxon>
        <taxon>Ascomycota</taxon>
        <taxon>Pezizomycotina</taxon>
        <taxon>Sordariomycetes</taxon>
        <taxon>Hypocreomycetidae</taxon>
        <taxon>Glomerellales</taxon>
        <taxon>Plectosphaerellaceae</taxon>
        <taxon>Plectosphaerella</taxon>
    </lineage>
</organism>
<name>A0A8K0T8M0_9PEZI</name>
<feature type="compositionally biased region" description="Pro residues" evidence="1">
    <location>
        <begin position="496"/>
        <end position="505"/>
    </location>
</feature>
<feature type="compositionally biased region" description="Pro residues" evidence="1">
    <location>
        <begin position="284"/>
        <end position="296"/>
    </location>
</feature>
<dbReference type="PRINTS" id="PR01217">
    <property type="entry name" value="PRICHEXTENSN"/>
</dbReference>
<feature type="compositionally biased region" description="Low complexity" evidence="1">
    <location>
        <begin position="315"/>
        <end position="340"/>
    </location>
</feature>
<feature type="region of interest" description="Disordered" evidence="1">
    <location>
        <begin position="1"/>
        <end position="73"/>
    </location>
</feature>
<protein>
    <recommendedName>
        <fullName evidence="2">SWR1-complex protein 3 domain-containing protein</fullName>
    </recommendedName>
</protein>
<sequence length="778" mass="82781">MERKRKLPARAAARVEHIAKKRTITPPERSVTPQAASTTTETAPPPEQDPLPRSVQAGKPLPTVEDAQPEDLPLRDYQNLQESGVLAESLVRSRQRWIAEGVFEKYWTKPTKRKGVITEEPNNPPKESMVKLGPVTITIEPHIFEATLYAVKDPKPPPPPAPTTQAIFRPIMQYGPPNGTMPPPPPIAKLESPAPPTPVMANAKPTPPPQSPSPLARPQSSDQPRPGSQPVIQGKGPLLAPAPGPPLAMAPAPTSSPALAPATTTPGSAHQHGQVHASPAPGHSVPPPTPPTPSYPPTATGAAAPGAAGPGRGPGSRPSSVTSTPAMGVAKPAAPAKPAPGTDPIIMTLAEKASEDPMLRDLMKRVAAGEAKQDELTNFQKIIDDITLEYKRKGGQQGPSADRLVVDGRTVKYFADEVRAILDIVLNTNPNQKSAGLLPPAGSDALVVALVKVGLDDMRIRSMIRRIAENKPNFSDATDLKNQLDVLHKRIQSTPQPLPPTPAPKPQVQVPQSPVNGTPNGLQASQSPTTAVGRTASHLPQQALRSKGPPPTAARPDVTAFVFEFAGGNGDRYLFPKFSILEYLPGGHQVVASFLIVRKGSTLEYGGDAKLDYYQPVTVRLVAPGGRYLENLHRVVAPQDEVRRYMDDVMDNMTRAEYVLLAMRLPRGDPVDKAATTNGATAAAEPVLPPLPAESQGPTKPKVLWGPSASAFVNQFQSKEQYDEFVHARQRSGAATKPARDSAYGDACSVLRLNEADFADYDKIIAGLAAKDEAAAST</sequence>
<dbReference type="OrthoDB" id="5338195at2759"/>
<dbReference type="Proteomes" id="UP000813385">
    <property type="component" value="Unassembled WGS sequence"/>
</dbReference>
<dbReference type="AlphaFoldDB" id="A0A8K0T8M0"/>
<comment type="caution">
    <text evidence="3">The sequence shown here is derived from an EMBL/GenBank/DDBJ whole genome shotgun (WGS) entry which is preliminary data.</text>
</comment>
<gene>
    <name evidence="3" type="ORF">B0T11DRAFT_342079</name>
</gene>
<proteinExistence type="predicted"/>
<feature type="compositionally biased region" description="Polar residues" evidence="1">
    <location>
        <begin position="515"/>
        <end position="544"/>
    </location>
</feature>
<feature type="region of interest" description="Disordered" evidence="1">
    <location>
        <begin position="171"/>
        <end position="343"/>
    </location>
</feature>
<dbReference type="EMBL" id="JAGPXD010000005">
    <property type="protein sequence ID" value="KAH7353880.1"/>
    <property type="molecule type" value="Genomic_DNA"/>
</dbReference>
<reference evidence="3" key="1">
    <citation type="journal article" date="2021" name="Nat. Commun.">
        <title>Genetic determinants of endophytism in the Arabidopsis root mycobiome.</title>
        <authorList>
            <person name="Mesny F."/>
            <person name="Miyauchi S."/>
            <person name="Thiergart T."/>
            <person name="Pickel B."/>
            <person name="Atanasova L."/>
            <person name="Karlsson M."/>
            <person name="Huettel B."/>
            <person name="Barry K.W."/>
            <person name="Haridas S."/>
            <person name="Chen C."/>
            <person name="Bauer D."/>
            <person name="Andreopoulos W."/>
            <person name="Pangilinan J."/>
            <person name="LaButti K."/>
            <person name="Riley R."/>
            <person name="Lipzen A."/>
            <person name="Clum A."/>
            <person name="Drula E."/>
            <person name="Henrissat B."/>
            <person name="Kohler A."/>
            <person name="Grigoriev I.V."/>
            <person name="Martin F.M."/>
            <person name="Hacquard S."/>
        </authorList>
    </citation>
    <scope>NUCLEOTIDE SEQUENCE</scope>
    <source>
        <strain evidence="3">MPI-CAGE-AT-0016</strain>
    </source>
</reference>
<feature type="compositionally biased region" description="Low complexity" evidence="1">
    <location>
        <begin position="32"/>
        <end position="42"/>
    </location>
</feature>
<feature type="region of interest" description="Disordered" evidence="1">
    <location>
        <begin position="492"/>
        <end position="553"/>
    </location>
</feature>
<evidence type="ECO:0000313" key="4">
    <source>
        <dbReference type="Proteomes" id="UP000813385"/>
    </source>
</evidence>
<dbReference type="GO" id="GO:0000812">
    <property type="term" value="C:Swr1 complex"/>
    <property type="evidence" value="ECO:0007669"/>
    <property type="project" value="InterPro"/>
</dbReference>
<keyword evidence="4" id="KW-1185">Reference proteome</keyword>
<evidence type="ECO:0000313" key="3">
    <source>
        <dbReference type="EMBL" id="KAH7353880.1"/>
    </source>
</evidence>
<feature type="compositionally biased region" description="Low complexity" evidence="1">
    <location>
        <begin position="297"/>
        <end position="307"/>
    </location>
</feature>
<dbReference type="InterPro" id="IPR037651">
    <property type="entry name" value="Swc3"/>
</dbReference>
<evidence type="ECO:0000259" key="2">
    <source>
        <dbReference type="Pfam" id="PF24707"/>
    </source>
</evidence>
<feature type="compositionally biased region" description="Pro residues" evidence="1">
    <location>
        <begin position="179"/>
        <end position="198"/>
    </location>
</feature>
<dbReference type="Pfam" id="PF24707">
    <property type="entry name" value="Swc3"/>
    <property type="match status" value="1"/>
</dbReference>